<evidence type="ECO:0000313" key="1">
    <source>
        <dbReference type="EMBL" id="VAW38311.1"/>
    </source>
</evidence>
<dbReference type="InterPro" id="IPR036709">
    <property type="entry name" value="Autotransporte_beta_dom_sf"/>
</dbReference>
<reference evidence="1" key="1">
    <citation type="submission" date="2018-06" db="EMBL/GenBank/DDBJ databases">
        <authorList>
            <person name="Zhirakovskaya E."/>
        </authorList>
    </citation>
    <scope>NUCLEOTIDE SEQUENCE</scope>
</reference>
<dbReference type="AlphaFoldDB" id="A0A3B0V5S4"/>
<name>A0A3B0V5S4_9ZZZZ</name>
<dbReference type="EMBL" id="UOEX01000242">
    <property type="protein sequence ID" value="VAW38311.1"/>
    <property type="molecule type" value="Genomic_DNA"/>
</dbReference>
<proteinExistence type="predicted"/>
<dbReference type="SUPFAM" id="SSF103515">
    <property type="entry name" value="Autotransporter"/>
    <property type="match status" value="1"/>
</dbReference>
<sequence>MKLSLITILTALSLCAVNAYAGNSGSGAGMEELRFSFSLLPVKNTNTLTGSSFSHNSLARQGVVSLKSSGLKAVTTISSKHIRGGLSYLTGSAVENNVFSGWYHSTSEVDLGLRPVFILPCEYLDLYTSLHPLDSTGKKGLSIHGAYLLSPNLQINGAFLVAQSTVTKQSLNDNGLLVAGDSAKKTNWQLDLGGAIRFSHNMTYSINFGYMDGGDIFTKGQAANLDGGGSAYVVKHQLNMSF</sequence>
<accession>A0A3B0V5S4</accession>
<protein>
    <submittedName>
        <fullName evidence="1">Uncharacterized protein</fullName>
    </submittedName>
</protein>
<gene>
    <name evidence="1" type="ORF">MNBD_DELTA03-1085</name>
</gene>
<organism evidence="1">
    <name type="scientific">hydrothermal vent metagenome</name>
    <dbReference type="NCBI Taxonomy" id="652676"/>
    <lineage>
        <taxon>unclassified sequences</taxon>
        <taxon>metagenomes</taxon>
        <taxon>ecological metagenomes</taxon>
    </lineage>
</organism>